<keyword evidence="5" id="KW-1185">Reference proteome</keyword>
<accession>A0AAE0I8H4</accession>
<reference evidence="4" key="1">
    <citation type="journal article" date="2023" name="Mol. Phylogenet. Evol.">
        <title>Genome-scale phylogeny and comparative genomics of the fungal order Sordariales.</title>
        <authorList>
            <person name="Hensen N."/>
            <person name="Bonometti L."/>
            <person name="Westerberg I."/>
            <person name="Brannstrom I.O."/>
            <person name="Guillou S."/>
            <person name="Cros-Aarteil S."/>
            <person name="Calhoun S."/>
            <person name="Haridas S."/>
            <person name="Kuo A."/>
            <person name="Mondo S."/>
            <person name="Pangilinan J."/>
            <person name="Riley R."/>
            <person name="LaButti K."/>
            <person name="Andreopoulos B."/>
            <person name="Lipzen A."/>
            <person name="Chen C."/>
            <person name="Yan M."/>
            <person name="Daum C."/>
            <person name="Ng V."/>
            <person name="Clum A."/>
            <person name="Steindorff A."/>
            <person name="Ohm R.A."/>
            <person name="Martin F."/>
            <person name="Silar P."/>
            <person name="Natvig D.O."/>
            <person name="Lalanne C."/>
            <person name="Gautier V."/>
            <person name="Ament-Velasquez S.L."/>
            <person name="Kruys A."/>
            <person name="Hutchinson M.I."/>
            <person name="Powell A.J."/>
            <person name="Barry K."/>
            <person name="Miller A.N."/>
            <person name="Grigoriev I.V."/>
            <person name="Debuchy R."/>
            <person name="Gladieux P."/>
            <person name="Hiltunen Thoren M."/>
            <person name="Johannesson H."/>
        </authorList>
    </citation>
    <scope>NUCLEOTIDE SEQUENCE</scope>
    <source>
        <strain evidence="4">SMH4131-1</strain>
    </source>
</reference>
<dbReference type="GO" id="GO:0016491">
    <property type="term" value="F:oxidoreductase activity"/>
    <property type="evidence" value="ECO:0007669"/>
    <property type="project" value="UniProtKB-KW"/>
</dbReference>
<evidence type="ECO:0000256" key="1">
    <source>
        <dbReference type="ARBA" id="ARBA00022630"/>
    </source>
</evidence>
<dbReference type="Gene3D" id="3.50.50.60">
    <property type="entry name" value="FAD/NAD(P)-binding domain"/>
    <property type="match status" value="1"/>
</dbReference>
<reference evidence="4" key="2">
    <citation type="submission" date="2023-06" db="EMBL/GenBank/DDBJ databases">
        <authorList>
            <consortium name="Lawrence Berkeley National Laboratory"/>
            <person name="Haridas S."/>
            <person name="Hensen N."/>
            <person name="Bonometti L."/>
            <person name="Westerberg I."/>
            <person name="Brannstrom I.O."/>
            <person name="Guillou S."/>
            <person name="Cros-Aarteil S."/>
            <person name="Calhoun S."/>
            <person name="Kuo A."/>
            <person name="Mondo S."/>
            <person name="Pangilinan J."/>
            <person name="Riley R."/>
            <person name="Labutti K."/>
            <person name="Andreopoulos B."/>
            <person name="Lipzen A."/>
            <person name="Chen C."/>
            <person name="Yanf M."/>
            <person name="Daum C."/>
            <person name="Ng V."/>
            <person name="Clum A."/>
            <person name="Steindorff A."/>
            <person name="Ohm R."/>
            <person name="Martin F."/>
            <person name="Silar P."/>
            <person name="Natvig D."/>
            <person name="Lalanne C."/>
            <person name="Gautier V."/>
            <person name="Ament-Velasquez S.L."/>
            <person name="Kruys A."/>
            <person name="Hutchinson M.I."/>
            <person name="Powell A.J."/>
            <person name="Barry K."/>
            <person name="Miller A.N."/>
            <person name="Grigoriev I.V."/>
            <person name="Debuchy R."/>
            <person name="Gladieux P."/>
            <person name="Thoren M.H."/>
            <person name="Johannesson H."/>
        </authorList>
    </citation>
    <scope>NUCLEOTIDE SEQUENCE</scope>
    <source>
        <strain evidence="4">SMH4131-1</strain>
    </source>
</reference>
<dbReference type="InterPro" id="IPR050346">
    <property type="entry name" value="FMO-like"/>
</dbReference>
<evidence type="ECO:0000256" key="2">
    <source>
        <dbReference type="ARBA" id="ARBA00022827"/>
    </source>
</evidence>
<keyword evidence="2" id="KW-0274">FAD</keyword>
<dbReference type="EMBL" id="JAUEPO010000005">
    <property type="protein sequence ID" value="KAK3320438.1"/>
    <property type="molecule type" value="Genomic_DNA"/>
</dbReference>
<name>A0AAE0I8H4_9PEZI</name>
<keyword evidence="3" id="KW-0560">Oxidoreductase</keyword>
<dbReference type="PANTHER" id="PTHR23023">
    <property type="entry name" value="DIMETHYLANILINE MONOOXYGENASE"/>
    <property type="match status" value="1"/>
</dbReference>
<sequence>MIDILIVGAGPSGLCAAKTFLQYNKDADVVLVDAHATLGGVWAQEQLYPTLKTNNLFSSLDFTDFPMEPSRFGVGPEEHIPGDVMHAYLAAYAEHFNITPKIRFNTRVIEIRRRPGKDGWDVETTSTTTTDGKVSTVLSCRRLVVATGVLSVPHLPTIQGAEDFDAPIIHSSELGPKADAVFHNPEIKTVAVLGGCKSAYDAVYLAATTGHKVEWIIRKSGRGPTWVFPTHTFLGPFRAWREKLVTRRVISLMSPWVWPDLSGFGWLRDILHGGNRVGDFIKTKFWAAIHADTVRDCLYRTDDRLGVLEPEQSPYWYGTASGVLNYDTAFHALITSNQVRIHREDISHLTPHHVHFSSSSATPLPIDALIASTGYSSKPTITFSPPTLHSALGVPTTSLSKPQRAFWATLDTEADARIAQTHPSLLLGPPSFNPGATAEIAYTPWRLYRGIAPPGLTAEGDRSLVFIGMFSNIANTLRLEIQCLWALAYLEGTAMPNVEKDVDEGTVYAEAALLQRYAQLRAPYGHGRLYPDLVFDQLPYWDGLLADVGLVEPYGQGDYVGVVAEWIDKLKTKTK</sequence>
<evidence type="ECO:0000313" key="4">
    <source>
        <dbReference type="EMBL" id="KAK3320438.1"/>
    </source>
</evidence>
<comment type="caution">
    <text evidence="4">The sequence shown here is derived from an EMBL/GenBank/DDBJ whole genome shotgun (WGS) entry which is preliminary data.</text>
</comment>
<dbReference type="InterPro" id="IPR036188">
    <property type="entry name" value="FAD/NAD-bd_sf"/>
</dbReference>
<dbReference type="AlphaFoldDB" id="A0AAE0I8H4"/>
<protein>
    <submittedName>
        <fullName evidence="4">Cofactor FMO1 FAD enzyme</fullName>
    </submittedName>
</protein>
<keyword evidence="1" id="KW-0285">Flavoprotein</keyword>
<proteinExistence type="predicted"/>
<dbReference type="Proteomes" id="UP001286456">
    <property type="component" value="Unassembled WGS sequence"/>
</dbReference>
<dbReference type="Pfam" id="PF13738">
    <property type="entry name" value="Pyr_redox_3"/>
    <property type="match status" value="1"/>
</dbReference>
<gene>
    <name evidence="4" type="ORF">B0T19DRAFT_429622</name>
</gene>
<evidence type="ECO:0000256" key="3">
    <source>
        <dbReference type="ARBA" id="ARBA00023002"/>
    </source>
</evidence>
<evidence type="ECO:0000313" key="5">
    <source>
        <dbReference type="Proteomes" id="UP001286456"/>
    </source>
</evidence>
<dbReference type="SUPFAM" id="SSF51905">
    <property type="entry name" value="FAD/NAD(P)-binding domain"/>
    <property type="match status" value="1"/>
</dbReference>
<organism evidence="4 5">
    <name type="scientific">Cercophora scortea</name>
    <dbReference type="NCBI Taxonomy" id="314031"/>
    <lineage>
        <taxon>Eukaryota</taxon>
        <taxon>Fungi</taxon>
        <taxon>Dikarya</taxon>
        <taxon>Ascomycota</taxon>
        <taxon>Pezizomycotina</taxon>
        <taxon>Sordariomycetes</taxon>
        <taxon>Sordariomycetidae</taxon>
        <taxon>Sordariales</taxon>
        <taxon>Lasiosphaeriaceae</taxon>
        <taxon>Cercophora</taxon>
    </lineage>
</organism>